<gene>
    <name evidence="1" type="ORF">WMSIL1_LOCUS4613</name>
</gene>
<proteinExistence type="predicted"/>
<dbReference type="AlphaFoldDB" id="A0A564YB25"/>
<sequence length="76" mass="8220">MVGEGVKMANPIHDSVVPDFDSLPTTLVHKISASLPQSAQFGAQPNLSVEQKPSSPCQRCQRFAFPSRMPILVISV</sequence>
<accession>A0A564YB25</accession>
<dbReference type="Proteomes" id="UP000321570">
    <property type="component" value="Unassembled WGS sequence"/>
</dbReference>
<organism evidence="1 2">
    <name type="scientific">Hymenolepis diminuta</name>
    <name type="common">Rat tapeworm</name>
    <dbReference type="NCBI Taxonomy" id="6216"/>
    <lineage>
        <taxon>Eukaryota</taxon>
        <taxon>Metazoa</taxon>
        <taxon>Spiralia</taxon>
        <taxon>Lophotrochozoa</taxon>
        <taxon>Platyhelminthes</taxon>
        <taxon>Cestoda</taxon>
        <taxon>Eucestoda</taxon>
        <taxon>Cyclophyllidea</taxon>
        <taxon>Hymenolepididae</taxon>
        <taxon>Hymenolepis</taxon>
    </lineage>
</organism>
<name>A0A564YB25_HYMDI</name>
<dbReference type="EMBL" id="CABIJS010000123">
    <property type="protein sequence ID" value="VUZ44497.1"/>
    <property type="molecule type" value="Genomic_DNA"/>
</dbReference>
<keyword evidence="2" id="KW-1185">Reference proteome</keyword>
<protein>
    <submittedName>
        <fullName evidence="1">Uncharacterized protein</fullName>
    </submittedName>
</protein>
<evidence type="ECO:0000313" key="2">
    <source>
        <dbReference type="Proteomes" id="UP000321570"/>
    </source>
</evidence>
<reference evidence="1 2" key="1">
    <citation type="submission" date="2019-07" db="EMBL/GenBank/DDBJ databases">
        <authorList>
            <person name="Jastrzebski P J."/>
            <person name="Paukszto L."/>
            <person name="Jastrzebski P J."/>
        </authorList>
    </citation>
    <scope>NUCLEOTIDE SEQUENCE [LARGE SCALE GENOMIC DNA]</scope>
    <source>
        <strain evidence="1 2">WMS-il1</strain>
    </source>
</reference>
<evidence type="ECO:0000313" key="1">
    <source>
        <dbReference type="EMBL" id="VUZ44497.1"/>
    </source>
</evidence>